<dbReference type="InterPro" id="IPR036291">
    <property type="entry name" value="NAD(P)-bd_dom_sf"/>
</dbReference>
<dbReference type="SUPFAM" id="SSF51735">
    <property type="entry name" value="NAD(P)-binding Rossmann-fold domains"/>
    <property type="match status" value="1"/>
</dbReference>
<reference evidence="5" key="1">
    <citation type="journal article" date="2019" name="Int. J. Syst. Evol. Microbiol.">
        <title>The Global Catalogue of Microorganisms (GCM) 10K type strain sequencing project: providing services to taxonomists for standard genome sequencing and annotation.</title>
        <authorList>
            <consortium name="The Broad Institute Genomics Platform"/>
            <consortium name="The Broad Institute Genome Sequencing Center for Infectious Disease"/>
            <person name="Wu L."/>
            <person name="Ma J."/>
        </authorList>
    </citation>
    <scope>NUCLEOTIDE SEQUENCE [LARGE SCALE GENOMIC DNA]</scope>
    <source>
        <strain evidence="5">JCM 16578</strain>
    </source>
</reference>
<dbReference type="InterPro" id="IPR020904">
    <property type="entry name" value="Sc_DH/Rdtase_CS"/>
</dbReference>
<dbReference type="InterPro" id="IPR002347">
    <property type="entry name" value="SDR_fam"/>
</dbReference>
<accession>A0ABP7KRC8</accession>
<keyword evidence="5" id="KW-1185">Reference proteome</keyword>
<evidence type="ECO:0000313" key="5">
    <source>
        <dbReference type="Proteomes" id="UP001501563"/>
    </source>
</evidence>
<dbReference type="Pfam" id="PF00106">
    <property type="entry name" value="adh_short"/>
    <property type="match status" value="1"/>
</dbReference>
<dbReference type="PANTHER" id="PTHR24320">
    <property type="entry name" value="RETINOL DEHYDROGENASE"/>
    <property type="match status" value="1"/>
</dbReference>
<dbReference type="PROSITE" id="PS00061">
    <property type="entry name" value="ADH_SHORT"/>
    <property type="match status" value="1"/>
</dbReference>
<evidence type="ECO:0000313" key="4">
    <source>
        <dbReference type="EMBL" id="GAA3885464.1"/>
    </source>
</evidence>
<dbReference type="PANTHER" id="PTHR24320:SF148">
    <property type="entry name" value="NAD(P)-BINDING ROSSMANN-FOLD SUPERFAMILY PROTEIN"/>
    <property type="match status" value="1"/>
</dbReference>
<gene>
    <name evidence="4" type="ORF">GCM10022207_61020</name>
</gene>
<dbReference type="PRINTS" id="PR00081">
    <property type="entry name" value="GDHRDH"/>
</dbReference>
<proteinExistence type="inferred from homology"/>
<comment type="similarity">
    <text evidence="1 3">Belongs to the short-chain dehydrogenases/reductases (SDR) family.</text>
</comment>
<sequence>MSVHPPANFTARSTARDVIERIDLTGRRALVTGGASGIGLVTARTLAQAGAEVTLAVRNPQSARPVAAEIEAATGRPVHLAHLNLTDLAGIDAFTAAWEGPLHILVNNAGVMALPDLVRTEQGWESQFATNHLGHAALTLGLHEALKAATDARVVQVSSSAHLLAGVDFEDIHFTRRPYDPWIAYGQSKTAIILFTQELAERWKEDGITLNSLHPGGIMTNLQRHLDDAQLAFVGAKDTDGTTLEVPPGWKTPQQGAATSVLLAASPLFAHVSGRYFEDLALAPVQHEPAPGKSGVAPYATDPHLAQRLYTETLGMLRQR</sequence>
<protein>
    <submittedName>
        <fullName evidence="4">SDR family NAD(P)-dependent oxidoreductase</fullName>
    </submittedName>
</protein>
<evidence type="ECO:0000256" key="1">
    <source>
        <dbReference type="ARBA" id="ARBA00006484"/>
    </source>
</evidence>
<dbReference type="CDD" id="cd05327">
    <property type="entry name" value="retinol-DH_like_SDR_c_like"/>
    <property type="match status" value="1"/>
</dbReference>
<dbReference type="EMBL" id="BAAAZA010000021">
    <property type="protein sequence ID" value="GAA3885464.1"/>
    <property type="molecule type" value="Genomic_DNA"/>
</dbReference>
<evidence type="ECO:0000256" key="3">
    <source>
        <dbReference type="RuleBase" id="RU000363"/>
    </source>
</evidence>
<dbReference type="RefSeq" id="WP_345552624.1">
    <property type="nucleotide sequence ID" value="NZ_BAAAZA010000021.1"/>
</dbReference>
<evidence type="ECO:0000256" key="2">
    <source>
        <dbReference type="ARBA" id="ARBA00023002"/>
    </source>
</evidence>
<organism evidence="4 5">
    <name type="scientific">Streptomyces lannensis</name>
    <dbReference type="NCBI Taxonomy" id="766498"/>
    <lineage>
        <taxon>Bacteria</taxon>
        <taxon>Bacillati</taxon>
        <taxon>Actinomycetota</taxon>
        <taxon>Actinomycetes</taxon>
        <taxon>Kitasatosporales</taxon>
        <taxon>Streptomycetaceae</taxon>
        <taxon>Streptomyces</taxon>
    </lineage>
</organism>
<name>A0ABP7KRC8_9ACTN</name>
<keyword evidence="2" id="KW-0560">Oxidoreductase</keyword>
<dbReference type="Gene3D" id="3.40.50.720">
    <property type="entry name" value="NAD(P)-binding Rossmann-like Domain"/>
    <property type="match status" value="1"/>
</dbReference>
<dbReference type="Proteomes" id="UP001501563">
    <property type="component" value="Unassembled WGS sequence"/>
</dbReference>
<dbReference type="PRINTS" id="PR00080">
    <property type="entry name" value="SDRFAMILY"/>
</dbReference>
<comment type="caution">
    <text evidence="4">The sequence shown here is derived from an EMBL/GenBank/DDBJ whole genome shotgun (WGS) entry which is preliminary data.</text>
</comment>